<organism evidence="6 7">
    <name type="scientific">Halalkalibaculum roseum</name>
    <dbReference type="NCBI Taxonomy" id="2709311"/>
    <lineage>
        <taxon>Bacteria</taxon>
        <taxon>Pseudomonadati</taxon>
        <taxon>Balneolota</taxon>
        <taxon>Balneolia</taxon>
        <taxon>Balneolales</taxon>
        <taxon>Balneolaceae</taxon>
        <taxon>Halalkalibaculum</taxon>
    </lineage>
</organism>
<dbReference type="Gene3D" id="3.55.10.10">
    <property type="entry name" value="Archease domain"/>
    <property type="match status" value="1"/>
</dbReference>
<evidence type="ECO:0000256" key="2">
    <source>
        <dbReference type="ARBA" id="ARBA00022694"/>
    </source>
</evidence>
<accession>A0A6M1SN85</accession>
<dbReference type="InterPro" id="IPR002804">
    <property type="entry name" value="Archease"/>
</dbReference>
<evidence type="ECO:0000313" key="6">
    <source>
        <dbReference type="EMBL" id="NGP76519.1"/>
    </source>
</evidence>
<evidence type="ECO:0000256" key="1">
    <source>
        <dbReference type="ARBA" id="ARBA00007963"/>
    </source>
</evidence>
<evidence type="ECO:0000256" key="4">
    <source>
        <dbReference type="ARBA" id="ARBA00022837"/>
    </source>
</evidence>
<evidence type="ECO:0000259" key="5">
    <source>
        <dbReference type="Pfam" id="PF01951"/>
    </source>
</evidence>
<dbReference type="Proteomes" id="UP000473278">
    <property type="component" value="Unassembled WGS sequence"/>
</dbReference>
<dbReference type="PANTHER" id="PTHR12682">
    <property type="entry name" value="ARCHEASE"/>
    <property type="match status" value="1"/>
</dbReference>
<keyword evidence="2" id="KW-0819">tRNA processing</keyword>
<sequence>MGSFQEIDHTADKGIKIEGGSLQDIFETSVVGLAHMSREDLAKDSETSSESYIVEVESEDVTGLLVDFLSEVLTLSHIHHMVFLKADIVLLEETNIRAKVYGQKVDHFDEDIKAVTYHKADIRQKEDETYETYIVVDI</sequence>
<evidence type="ECO:0000256" key="3">
    <source>
        <dbReference type="ARBA" id="ARBA00022723"/>
    </source>
</evidence>
<dbReference type="InterPro" id="IPR036820">
    <property type="entry name" value="Archease_dom_sf"/>
</dbReference>
<dbReference type="AlphaFoldDB" id="A0A6M1SN85"/>
<dbReference type="PANTHER" id="PTHR12682:SF11">
    <property type="entry name" value="PROTEIN ARCHEASE"/>
    <property type="match status" value="1"/>
</dbReference>
<feature type="domain" description="Archease" evidence="5">
    <location>
        <begin position="4"/>
        <end position="138"/>
    </location>
</feature>
<comment type="similarity">
    <text evidence="1">Belongs to the archease family.</text>
</comment>
<name>A0A6M1SN85_9BACT</name>
<protein>
    <submittedName>
        <fullName evidence="6">Archease</fullName>
    </submittedName>
</protein>
<comment type="caution">
    <text evidence="6">The sequence shown here is derived from an EMBL/GenBank/DDBJ whole genome shotgun (WGS) entry which is preliminary data.</text>
</comment>
<proteinExistence type="inferred from homology"/>
<dbReference type="InterPro" id="IPR023572">
    <property type="entry name" value="Archease_dom"/>
</dbReference>
<dbReference type="GO" id="GO:0046872">
    <property type="term" value="F:metal ion binding"/>
    <property type="evidence" value="ECO:0007669"/>
    <property type="project" value="UniProtKB-KW"/>
</dbReference>
<reference evidence="6 7" key="1">
    <citation type="submission" date="2020-02" db="EMBL/GenBank/DDBJ databases">
        <title>Balneolaceae bacterium YR4-1, complete genome.</title>
        <authorList>
            <person name="Li Y."/>
            <person name="Wu S."/>
        </authorList>
    </citation>
    <scope>NUCLEOTIDE SEQUENCE [LARGE SCALE GENOMIC DNA]</scope>
    <source>
        <strain evidence="6 7">YR4-1</strain>
    </source>
</reference>
<keyword evidence="7" id="KW-1185">Reference proteome</keyword>
<dbReference type="GO" id="GO:0008033">
    <property type="term" value="P:tRNA processing"/>
    <property type="evidence" value="ECO:0007669"/>
    <property type="project" value="UniProtKB-KW"/>
</dbReference>
<evidence type="ECO:0000313" key="7">
    <source>
        <dbReference type="Proteomes" id="UP000473278"/>
    </source>
</evidence>
<keyword evidence="4" id="KW-0106">Calcium</keyword>
<gene>
    <name evidence="6" type="ORF">G3570_07735</name>
</gene>
<dbReference type="SUPFAM" id="SSF69819">
    <property type="entry name" value="MTH1598-like"/>
    <property type="match status" value="1"/>
</dbReference>
<dbReference type="EMBL" id="JAALLT010000002">
    <property type="protein sequence ID" value="NGP76519.1"/>
    <property type="molecule type" value="Genomic_DNA"/>
</dbReference>
<dbReference type="RefSeq" id="WP_165140929.1">
    <property type="nucleotide sequence ID" value="NZ_JAALLT010000002.1"/>
</dbReference>
<dbReference type="Pfam" id="PF01951">
    <property type="entry name" value="Archease"/>
    <property type="match status" value="1"/>
</dbReference>
<keyword evidence="3" id="KW-0479">Metal-binding</keyword>